<proteinExistence type="predicted"/>
<sequence>MKRLVIITVGKTHSGKTTFAKELEQHLHNSVVIDRDNHAEFINTYYKNLLPIQGANTLKNDISRTIVDYAVNETNFHLILCNANRGHKGRLELLERFNQKGFVSILVNFDILDHILQIRIANSQRSTNIFRSASNFEEVFSRQQVESHNGEVITPTEGESDHLFVIKDSNEVQAIIQEIMNIAQSL</sequence>
<keyword evidence="1" id="KW-0547">Nucleotide-binding</keyword>
<reference evidence="2" key="1">
    <citation type="submission" date="2018-11" db="EMBL/GenBank/DDBJ databases">
        <title>Complete genome sequence of Paenibacillus sp. ML311-T8.</title>
        <authorList>
            <person name="Nam Y.-D."/>
            <person name="Kang J."/>
            <person name="Chung W.-H."/>
            <person name="Park Y.S."/>
        </authorList>
    </citation>
    <scope>NUCLEOTIDE SEQUENCE [LARGE SCALE GENOMIC DNA]</scope>
    <source>
        <strain evidence="2">ML311-T8</strain>
    </source>
</reference>
<keyword evidence="2" id="KW-1185">Reference proteome</keyword>
<dbReference type="InterPro" id="IPR027417">
    <property type="entry name" value="P-loop_NTPase"/>
</dbReference>
<protein>
    <submittedName>
        <fullName evidence="1">ATP-binding protein</fullName>
    </submittedName>
</protein>
<keyword evidence="1" id="KW-0067">ATP-binding</keyword>
<dbReference type="Proteomes" id="UP000426246">
    <property type="component" value="Chromosome"/>
</dbReference>
<dbReference type="KEGG" id="ppsc:EHS13_02550"/>
<dbReference type="SUPFAM" id="SSF52540">
    <property type="entry name" value="P-loop containing nucleoside triphosphate hydrolases"/>
    <property type="match status" value="1"/>
</dbReference>
<organism evidence="1 2">
    <name type="scientific">Paenibacillus psychroresistens</name>
    <dbReference type="NCBI Taxonomy" id="1778678"/>
    <lineage>
        <taxon>Bacteria</taxon>
        <taxon>Bacillati</taxon>
        <taxon>Bacillota</taxon>
        <taxon>Bacilli</taxon>
        <taxon>Bacillales</taxon>
        <taxon>Paenibacillaceae</taxon>
        <taxon>Paenibacillus</taxon>
    </lineage>
</organism>
<gene>
    <name evidence="1" type="ORF">EHS13_02550</name>
</gene>
<dbReference type="EMBL" id="CP034235">
    <property type="protein sequence ID" value="QGQ93863.1"/>
    <property type="molecule type" value="Genomic_DNA"/>
</dbReference>
<dbReference type="GO" id="GO:0005524">
    <property type="term" value="F:ATP binding"/>
    <property type="evidence" value="ECO:0007669"/>
    <property type="project" value="UniProtKB-KW"/>
</dbReference>
<accession>A0A6B8REC8</accession>
<dbReference type="OrthoDB" id="2356842at2"/>
<dbReference type="RefSeq" id="WP_155698862.1">
    <property type="nucleotide sequence ID" value="NZ_CP034235.1"/>
</dbReference>
<dbReference type="Gene3D" id="3.40.50.300">
    <property type="entry name" value="P-loop containing nucleotide triphosphate hydrolases"/>
    <property type="match status" value="1"/>
</dbReference>
<name>A0A6B8REC8_9BACL</name>
<dbReference type="AlphaFoldDB" id="A0A6B8REC8"/>
<evidence type="ECO:0000313" key="1">
    <source>
        <dbReference type="EMBL" id="QGQ93863.1"/>
    </source>
</evidence>
<evidence type="ECO:0000313" key="2">
    <source>
        <dbReference type="Proteomes" id="UP000426246"/>
    </source>
</evidence>